<dbReference type="Proteomes" id="UP001250932">
    <property type="component" value="Unassembled WGS sequence"/>
</dbReference>
<dbReference type="RefSeq" id="WP_313834366.1">
    <property type="nucleotide sequence ID" value="NZ_JAQOUE010000002.1"/>
</dbReference>
<evidence type="ECO:0000256" key="4">
    <source>
        <dbReference type="ARBA" id="ARBA00022857"/>
    </source>
</evidence>
<dbReference type="PIRSF" id="PIRSF000110">
    <property type="entry name" value="G6PD"/>
    <property type="match status" value="1"/>
</dbReference>
<name>A0ABU3KBJ3_9BACT</name>
<comment type="pathway">
    <text evidence="1 7">Carbohydrate degradation; pentose phosphate pathway; D-ribulose 5-phosphate from D-glucose 6-phosphate (oxidative stage): step 1/3.</text>
</comment>
<evidence type="ECO:0000259" key="8">
    <source>
        <dbReference type="Pfam" id="PF00479"/>
    </source>
</evidence>
<dbReference type="NCBIfam" id="TIGR00871">
    <property type="entry name" value="zwf"/>
    <property type="match status" value="1"/>
</dbReference>
<feature type="binding site" evidence="7">
    <location>
        <position position="337"/>
    </location>
    <ligand>
        <name>substrate</name>
    </ligand>
</feature>
<comment type="similarity">
    <text evidence="2 7">Belongs to the glucose-6-phosphate dehydrogenase family.</text>
</comment>
<dbReference type="SUPFAM" id="SSF51735">
    <property type="entry name" value="NAD(P)-binding Rossmann-fold domains"/>
    <property type="match status" value="1"/>
</dbReference>
<dbReference type="InterPro" id="IPR019796">
    <property type="entry name" value="G6P_DH_AS"/>
</dbReference>
<accession>A0ABU3KBJ3</accession>
<evidence type="ECO:0000256" key="7">
    <source>
        <dbReference type="HAMAP-Rule" id="MF_00966"/>
    </source>
</evidence>
<feature type="active site" description="Proton acceptor" evidence="7">
    <location>
        <position position="237"/>
    </location>
</feature>
<dbReference type="InterPro" id="IPR036291">
    <property type="entry name" value="NAD(P)-bd_dom_sf"/>
</dbReference>
<proteinExistence type="inferred from homology"/>
<dbReference type="InterPro" id="IPR022674">
    <property type="entry name" value="G6P_DH_NAD-bd"/>
</dbReference>
<evidence type="ECO:0000259" key="9">
    <source>
        <dbReference type="Pfam" id="PF02781"/>
    </source>
</evidence>
<evidence type="ECO:0000256" key="1">
    <source>
        <dbReference type="ARBA" id="ARBA00004937"/>
    </source>
</evidence>
<evidence type="ECO:0000256" key="5">
    <source>
        <dbReference type="ARBA" id="ARBA00023002"/>
    </source>
</evidence>
<sequence>MPNSSDSAQSFMVDRLVIFGATGDVVSRLFLPALVGLVQESTFPRNLSITAIARKSWSTEQYHQHVRETFRKQGTDVESDQLEYLFSCIQYAQVEDLSHIQRVQEALGSSPFVAYLALPPSTFSMVLNTIKQIGIPQGSRIIFEKPFGENFGSARTLNYQAHQIFPEEQVFRIDHFLGKQTVRNILGLRFGNRIFEPIWNQHHIENVEIIWDETLALEGRVGYYDKAGALKDMIQNHLLQLMCLIGMEPPISFNDRDFRDRKVDLLRAVRSLTPDEVKQQTVRAQYDAGTINGKAIPAYKDEDGVDADRGTETYAEIKLWIDSWRWAGVPFVLRSGKALGKDRKEVLIHFKDVPYLAFGESKEIQRNILRLQFSPDSLNLSLNLNGAGDPFQLNPAELKSQLAPQDTLPYGDLFLNVLANDPILFIRADEVEELWRIIEPIQSGWEQDQVPLFSYPAGSLKPKDSFKESH</sequence>
<reference evidence="10 11" key="1">
    <citation type="journal article" date="2023" name="ISME J.">
        <title>Cultivation and genomic characterization of novel and ubiquitous marine nitrite-oxidizing bacteria from the Nitrospirales.</title>
        <authorList>
            <person name="Mueller A.J."/>
            <person name="Daebeler A."/>
            <person name="Herbold C.W."/>
            <person name="Kirkegaard R.H."/>
            <person name="Daims H."/>
        </authorList>
    </citation>
    <scope>NUCLEOTIDE SEQUENCE [LARGE SCALE GENOMIC DNA]</scope>
    <source>
        <strain evidence="10 11">EB</strain>
    </source>
</reference>
<dbReference type="PRINTS" id="PR00079">
    <property type="entry name" value="G6PDHDRGNASE"/>
</dbReference>
<feature type="binding site" evidence="7">
    <location>
        <position position="179"/>
    </location>
    <ligand>
        <name>substrate</name>
    </ligand>
</feature>
<evidence type="ECO:0000256" key="2">
    <source>
        <dbReference type="ARBA" id="ARBA00009975"/>
    </source>
</evidence>
<feature type="domain" description="Glucose-6-phosphate dehydrogenase NAD-binding" evidence="8">
    <location>
        <begin position="17"/>
        <end position="184"/>
    </location>
</feature>
<comment type="caution">
    <text evidence="10">The sequence shown here is derived from an EMBL/GenBank/DDBJ whole genome shotgun (WGS) entry which is preliminary data.</text>
</comment>
<gene>
    <name evidence="7" type="primary">zwf</name>
    <name evidence="10" type="ORF">PPG34_15570</name>
</gene>
<keyword evidence="6 7" id="KW-0119">Carbohydrate metabolism</keyword>
<comment type="caution">
    <text evidence="7">Lacks conserved residue(s) required for the propagation of feature annotation.</text>
</comment>
<evidence type="ECO:0000256" key="3">
    <source>
        <dbReference type="ARBA" id="ARBA00022526"/>
    </source>
</evidence>
<dbReference type="Gene3D" id="3.40.50.720">
    <property type="entry name" value="NAD(P)-binding Rossmann-like Domain"/>
    <property type="match status" value="1"/>
</dbReference>
<dbReference type="PANTHER" id="PTHR23429">
    <property type="entry name" value="GLUCOSE-6-PHOSPHATE 1-DEHYDROGENASE G6PD"/>
    <property type="match status" value="1"/>
</dbReference>
<evidence type="ECO:0000313" key="11">
    <source>
        <dbReference type="Proteomes" id="UP001250932"/>
    </source>
</evidence>
<comment type="function">
    <text evidence="7">Catalyzes the oxidation of glucose 6-phosphate to 6-phosphogluconolactone.</text>
</comment>
<dbReference type="InterPro" id="IPR001282">
    <property type="entry name" value="G6P_DH"/>
</dbReference>
<dbReference type="EMBL" id="JAQOUE010000002">
    <property type="protein sequence ID" value="MDT7043773.1"/>
    <property type="molecule type" value="Genomic_DNA"/>
</dbReference>
<dbReference type="Pfam" id="PF00479">
    <property type="entry name" value="G6PD_N"/>
    <property type="match status" value="1"/>
</dbReference>
<feature type="binding site" evidence="7">
    <location>
        <position position="213"/>
    </location>
    <ligand>
        <name>substrate</name>
    </ligand>
</feature>
<feature type="binding site" evidence="7">
    <location>
        <position position="175"/>
    </location>
    <ligand>
        <name>substrate</name>
    </ligand>
</feature>
<dbReference type="NCBIfam" id="NF009492">
    <property type="entry name" value="PRK12853.1-3"/>
    <property type="match status" value="1"/>
</dbReference>
<evidence type="ECO:0000313" key="10">
    <source>
        <dbReference type="EMBL" id="MDT7043773.1"/>
    </source>
</evidence>
<dbReference type="PROSITE" id="PS00069">
    <property type="entry name" value="G6P_DEHYDROGENASE"/>
    <property type="match status" value="1"/>
</dbReference>
<feature type="binding site" evidence="7">
    <location>
        <position position="145"/>
    </location>
    <ligand>
        <name>NADP(+)</name>
        <dbReference type="ChEBI" id="CHEBI:58349"/>
    </ligand>
</feature>
<dbReference type="Gene3D" id="3.30.360.10">
    <property type="entry name" value="Dihydrodipicolinate Reductase, domain 2"/>
    <property type="match status" value="1"/>
</dbReference>
<dbReference type="EC" id="1.1.1.49" evidence="7"/>
<dbReference type="SUPFAM" id="SSF55347">
    <property type="entry name" value="Glyceraldehyde-3-phosphate dehydrogenase-like, C-terminal domain"/>
    <property type="match status" value="1"/>
</dbReference>
<dbReference type="HAMAP" id="MF_00966">
    <property type="entry name" value="G6PD"/>
    <property type="match status" value="1"/>
</dbReference>
<organism evidence="10 11">
    <name type="scientific">Candidatus Nitronereus thalassa</name>
    <dbReference type="NCBI Taxonomy" id="3020898"/>
    <lineage>
        <taxon>Bacteria</taxon>
        <taxon>Pseudomonadati</taxon>
        <taxon>Nitrospirota</taxon>
        <taxon>Nitrospiria</taxon>
        <taxon>Nitrospirales</taxon>
        <taxon>Nitrospiraceae</taxon>
        <taxon>Candidatus Nitronereus</taxon>
    </lineage>
</organism>
<feature type="binding site" evidence="7">
    <location>
        <position position="232"/>
    </location>
    <ligand>
        <name>substrate</name>
    </ligand>
</feature>
<keyword evidence="11" id="KW-1185">Reference proteome</keyword>
<feature type="domain" description="Glucose-6-phosphate dehydrogenase C-terminal" evidence="9">
    <location>
        <begin position="188"/>
        <end position="465"/>
    </location>
</feature>
<comment type="catalytic activity">
    <reaction evidence="7">
        <text>D-glucose 6-phosphate + NADP(+) = 6-phospho-D-glucono-1,5-lactone + NADPH + H(+)</text>
        <dbReference type="Rhea" id="RHEA:15841"/>
        <dbReference type="ChEBI" id="CHEBI:15378"/>
        <dbReference type="ChEBI" id="CHEBI:57783"/>
        <dbReference type="ChEBI" id="CHEBI:57955"/>
        <dbReference type="ChEBI" id="CHEBI:58349"/>
        <dbReference type="ChEBI" id="CHEBI:61548"/>
        <dbReference type="EC" id="1.1.1.49"/>
    </reaction>
</comment>
<feature type="binding site" evidence="7">
    <location>
        <position position="54"/>
    </location>
    <ligand>
        <name>NADP(+)</name>
        <dbReference type="ChEBI" id="CHEBI:58349"/>
    </ligand>
</feature>
<dbReference type="Pfam" id="PF02781">
    <property type="entry name" value="G6PD_C"/>
    <property type="match status" value="1"/>
</dbReference>
<keyword evidence="4 7" id="KW-0521">NADP</keyword>
<dbReference type="PANTHER" id="PTHR23429:SF0">
    <property type="entry name" value="GLUCOSE-6-PHOSPHATE 1-DEHYDROGENASE"/>
    <property type="match status" value="1"/>
</dbReference>
<protein>
    <recommendedName>
        <fullName evidence="7">Glucose-6-phosphate 1-dehydrogenase</fullName>
        <shortName evidence="7">G6PD</shortName>
        <ecNumber evidence="7">1.1.1.49</ecNumber>
    </recommendedName>
</protein>
<dbReference type="GO" id="GO:0004345">
    <property type="term" value="F:glucose-6-phosphate dehydrogenase activity"/>
    <property type="evidence" value="ECO:0007669"/>
    <property type="project" value="UniProtKB-EC"/>
</dbReference>
<dbReference type="InterPro" id="IPR022675">
    <property type="entry name" value="G6P_DH_C"/>
</dbReference>
<keyword evidence="5 7" id="KW-0560">Oxidoreductase</keyword>
<keyword evidence="3 7" id="KW-0313">Glucose metabolism</keyword>
<evidence type="ECO:0000256" key="6">
    <source>
        <dbReference type="ARBA" id="ARBA00023277"/>
    </source>
</evidence>